<proteinExistence type="predicted"/>
<accession>A0A1S0TFD8</accession>
<reference evidence="2" key="1">
    <citation type="submission" date="2012-04" db="EMBL/GenBank/DDBJ databases">
        <title>The Genome Sequence of Loa loa.</title>
        <authorList>
            <consortium name="The Broad Institute Genome Sequencing Platform"/>
            <consortium name="Broad Institute Genome Sequencing Center for Infectious Disease"/>
            <person name="Nutman T.B."/>
            <person name="Fink D.L."/>
            <person name="Russ C."/>
            <person name="Young S."/>
            <person name="Zeng Q."/>
            <person name="Gargeya S."/>
            <person name="Alvarado L."/>
            <person name="Berlin A."/>
            <person name="Chapman S.B."/>
            <person name="Chen Z."/>
            <person name="Freedman E."/>
            <person name="Gellesch M."/>
            <person name="Goldberg J."/>
            <person name="Griggs A."/>
            <person name="Gujja S."/>
            <person name="Heilman E.R."/>
            <person name="Heiman D."/>
            <person name="Howarth C."/>
            <person name="Mehta T."/>
            <person name="Neiman D."/>
            <person name="Pearson M."/>
            <person name="Roberts A."/>
            <person name="Saif S."/>
            <person name="Shea T."/>
            <person name="Shenoy N."/>
            <person name="Sisk P."/>
            <person name="Stolte C."/>
            <person name="Sykes S."/>
            <person name="White J."/>
            <person name="Yandava C."/>
            <person name="Haas B."/>
            <person name="Henn M.R."/>
            <person name="Nusbaum C."/>
            <person name="Birren B."/>
        </authorList>
    </citation>
    <scope>NUCLEOTIDE SEQUENCE [LARGE SCALE GENOMIC DNA]</scope>
</reference>
<feature type="compositionally biased region" description="Acidic residues" evidence="1">
    <location>
        <begin position="30"/>
        <end position="54"/>
    </location>
</feature>
<feature type="compositionally biased region" description="Low complexity" evidence="1">
    <location>
        <begin position="20"/>
        <end position="29"/>
    </location>
</feature>
<dbReference type="RefSeq" id="XP_020300929.1">
    <property type="nucleotide sequence ID" value="XM_020448960.1"/>
</dbReference>
<protein>
    <submittedName>
        <fullName evidence="2">Uncharacterized protein</fullName>
    </submittedName>
</protein>
<dbReference type="GeneID" id="9953144"/>
<gene>
    <name evidence="2" type="ORF">LOAG_15653</name>
</gene>
<dbReference type="EMBL" id="JH712147">
    <property type="protein sequence ID" value="EFO12880.2"/>
    <property type="molecule type" value="Genomic_DNA"/>
</dbReference>
<dbReference type="InParanoid" id="A0A1S0TFD8"/>
<dbReference type="AlphaFoldDB" id="A0A1S0TFD8"/>
<evidence type="ECO:0000313" key="2">
    <source>
        <dbReference type="EMBL" id="EFO12880.2"/>
    </source>
</evidence>
<feature type="region of interest" description="Disordered" evidence="1">
    <location>
        <begin position="1"/>
        <end position="66"/>
    </location>
</feature>
<organism evidence="2">
    <name type="scientific">Loa loa</name>
    <name type="common">Eye worm</name>
    <name type="synonym">Filaria loa</name>
    <dbReference type="NCBI Taxonomy" id="7209"/>
    <lineage>
        <taxon>Eukaryota</taxon>
        <taxon>Metazoa</taxon>
        <taxon>Ecdysozoa</taxon>
        <taxon>Nematoda</taxon>
        <taxon>Chromadorea</taxon>
        <taxon>Rhabditida</taxon>
        <taxon>Spirurina</taxon>
        <taxon>Spiruromorpha</taxon>
        <taxon>Filarioidea</taxon>
        <taxon>Onchocercidae</taxon>
        <taxon>Loa</taxon>
    </lineage>
</organism>
<sequence>MNSNDRIGEAEGKRNKVGSADNNNNNNNADDNDDDDDDNDDDDDDSDDNDDDSGDGGIEKKYLPMISIGLHMFM</sequence>
<name>A0A1S0TFD8_LOALO</name>
<dbReference type="KEGG" id="loa:LOAG_15653"/>
<dbReference type="OMA" id="YLPMISI"/>
<evidence type="ECO:0000256" key="1">
    <source>
        <dbReference type="SAM" id="MobiDB-lite"/>
    </source>
</evidence>
<feature type="compositionally biased region" description="Basic and acidic residues" evidence="1">
    <location>
        <begin position="1"/>
        <end position="14"/>
    </location>
</feature>
<dbReference type="CTD" id="9953144"/>